<name>A0A6A5SIK5_9PLEO</name>
<reference evidence="3" key="1">
    <citation type="journal article" date="2020" name="Stud. Mycol.">
        <title>101 Dothideomycetes genomes: a test case for predicting lifestyles and emergence of pathogens.</title>
        <authorList>
            <person name="Haridas S."/>
            <person name="Albert R."/>
            <person name="Binder M."/>
            <person name="Bloem J."/>
            <person name="Labutti K."/>
            <person name="Salamov A."/>
            <person name="Andreopoulos B."/>
            <person name="Baker S."/>
            <person name="Barry K."/>
            <person name="Bills G."/>
            <person name="Bluhm B."/>
            <person name="Cannon C."/>
            <person name="Castanera R."/>
            <person name="Culley D."/>
            <person name="Daum C."/>
            <person name="Ezra D."/>
            <person name="Gonzalez J."/>
            <person name="Henrissat B."/>
            <person name="Kuo A."/>
            <person name="Liang C."/>
            <person name="Lipzen A."/>
            <person name="Lutzoni F."/>
            <person name="Magnuson J."/>
            <person name="Mondo S."/>
            <person name="Nolan M."/>
            <person name="Ohm R."/>
            <person name="Pangilinan J."/>
            <person name="Park H.-J."/>
            <person name="Ramirez L."/>
            <person name="Alfaro M."/>
            <person name="Sun H."/>
            <person name="Tritt A."/>
            <person name="Yoshinaga Y."/>
            <person name="Zwiers L.-H."/>
            <person name="Turgeon B."/>
            <person name="Goodwin S."/>
            <person name="Spatafora J."/>
            <person name="Crous P."/>
            <person name="Grigoriev I."/>
        </authorList>
    </citation>
    <scope>NUCLEOTIDE SEQUENCE</scope>
    <source>
        <strain evidence="3">CBS 161.51</strain>
    </source>
</reference>
<evidence type="ECO:0000313" key="4">
    <source>
        <dbReference type="Proteomes" id="UP000800038"/>
    </source>
</evidence>
<dbReference type="InterPro" id="IPR055560">
    <property type="entry name" value="DUF7136"/>
</dbReference>
<organism evidence="3 4">
    <name type="scientific">Clathrospora elynae</name>
    <dbReference type="NCBI Taxonomy" id="706981"/>
    <lineage>
        <taxon>Eukaryota</taxon>
        <taxon>Fungi</taxon>
        <taxon>Dikarya</taxon>
        <taxon>Ascomycota</taxon>
        <taxon>Pezizomycotina</taxon>
        <taxon>Dothideomycetes</taxon>
        <taxon>Pleosporomycetidae</taxon>
        <taxon>Pleosporales</taxon>
        <taxon>Diademaceae</taxon>
        <taxon>Clathrospora</taxon>
    </lineage>
</organism>
<dbReference type="EMBL" id="ML976080">
    <property type="protein sequence ID" value="KAF1939520.1"/>
    <property type="molecule type" value="Genomic_DNA"/>
</dbReference>
<accession>A0A6A5SIK5</accession>
<evidence type="ECO:0000313" key="3">
    <source>
        <dbReference type="EMBL" id="KAF1939520.1"/>
    </source>
</evidence>
<feature type="domain" description="DUF7136" evidence="2">
    <location>
        <begin position="113"/>
        <end position="201"/>
    </location>
</feature>
<dbReference type="AlphaFoldDB" id="A0A6A5SIK5"/>
<dbReference type="Pfam" id="PF23584">
    <property type="entry name" value="DUF7136"/>
    <property type="match status" value="1"/>
</dbReference>
<evidence type="ECO:0000256" key="1">
    <source>
        <dbReference type="SAM" id="MobiDB-lite"/>
    </source>
</evidence>
<dbReference type="Proteomes" id="UP000800038">
    <property type="component" value="Unassembled WGS sequence"/>
</dbReference>
<feature type="region of interest" description="Disordered" evidence="1">
    <location>
        <begin position="29"/>
        <end position="80"/>
    </location>
</feature>
<protein>
    <recommendedName>
        <fullName evidence="2">DUF7136 domain-containing protein</fullName>
    </recommendedName>
</protein>
<evidence type="ECO:0000259" key="2">
    <source>
        <dbReference type="Pfam" id="PF23584"/>
    </source>
</evidence>
<sequence length="251" mass="26674">MGNLLHSTVHAANGTIPCWSLRVRQQPERFGERSASGESQEEEGRFGSGGSASEGASAKQVPRQFSRKRRHNAASLATRSHQASLNPPNMFFALTCFPSSFTIKALFASRRQPPFAIPASMQDALFLAATMNRNCTDNKAVTIPIGGTLEVPDHVTWESYAGKTCACTASTTPAPTPCQVKFNSATALDISTSMISIWCEAIPESGCYCPTDDKSAAQRLVGGGQAALAAVLEALNCDSIKICIVTQSIVS</sequence>
<proteinExistence type="predicted"/>
<keyword evidence="4" id="KW-1185">Reference proteome</keyword>
<gene>
    <name evidence="3" type="ORF">EJ02DRAFT_513825</name>
</gene>